<proteinExistence type="evidence at transcript level"/>
<evidence type="ECO:0000313" key="1">
    <source>
        <dbReference type="EMBL" id="ADE75905.1"/>
    </source>
</evidence>
<name>D5A8N6_PICSI</name>
<reference evidence="1" key="1">
    <citation type="submission" date="2010-04" db="EMBL/GenBank/DDBJ databases">
        <authorList>
            <person name="Reid K.E."/>
            <person name="Liao N."/>
            <person name="Chan S."/>
            <person name="Docking R."/>
            <person name="Taylor G."/>
            <person name="Moore R."/>
            <person name="Mayo M."/>
            <person name="Munro S."/>
            <person name="King J."/>
            <person name="Yanchuk A."/>
            <person name="Holt R."/>
            <person name="Jones S."/>
            <person name="Marra M."/>
            <person name="Ritland C.E."/>
            <person name="Ritland K."/>
            <person name="Bohlmann J."/>
        </authorList>
    </citation>
    <scope>NUCLEOTIDE SEQUENCE</scope>
    <source>
        <tissue evidence="1">Buds collected with no treatment. Collection October 2007</tissue>
    </source>
</reference>
<accession>D5A8N6</accession>
<protein>
    <submittedName>
        <fullName evidence="1">Uncharacterized protein</fullName>
    </submittedName>
</protein>
<dbReference type="EMBL" id="BT122532">
    <property type="protein sequence ID" value="ADE75905.1"/>
    <property type="molecule type" value="mRNA"/>
</dbReference>
<sequence length="44" mass="4944">MGRRCQELSPLQLQSYCKFRDHITLLVVRLGGDIHNNNGGCDGK</sequence>
<organism evidence="1">
    <name type="scientific">Picea sitchensis</name>
    <name type="common">Sitka spruce</name>
    <name type="synonym">Pinus sitchensis</name>
    <dbReference type="NCBI Taxonomy" id="3332"/>
    <lineage>
        <taxon>Eukaryota</taxon>
        <taxon>Viridiplantae</taxon>
        <taxon>Streptophyta</taxon>
        <taxon>Embryophyta</taxon>
        <taxon>Tracheophyta</taxon>
        <taxon>Spermatophyta</taxon>
        <taxon>Pinopsida</taxon>
        <taxon>Pinidae</taxon>
        <taxon>Conifers I</taxon>
        <taxon>Pinales</taxon>
        <taxon>Pinaceae</taxon>
        <taxon>Picea</taxon>
    </lineage>
</organism>
<dbReference type="AlphaFoldDB" id="D5A8N6"/>